<dbReference type="InterPro" id="IPR016883">
    <property type="entry name" value="UCP028431"/>
</dbReference>
<protein>
    <submittedName>
        <fullName evidence="2">Glucoamylase family protein</fullName>
    </submittedName>
</protein>
<evidence type="ECO:0000313" key="3">
    <source>
        <dbReference type="Proteomes" id="UP001325680"/>
    </source>
</evidence>
<sequence>MGIISKNKIQKSNQERLSDEALLELVQQRTFRYFRDFAEPNSGMARERNRDTFQNVVTTGGSGFGVMAVIVATERKWITRNEAVIRIKQILSFLSGADRYHGAFAHWIDGNTGKTVPFSKKDNGADLVETSFLFQGLLTARQYFTKRNKDEKWIRETITSLWEQVEWQWFTRGRDVLYWHWSPEHQWKMNLKIEGYNEALITYILAAASPQHAISRDVYDSGWARNDSMKNGRTFYDVQLPLGPDFGGPLFFAHFGFAGLDPRGLKDRFADYGKQNLAHVKINYRYCIDNPSGFKGYGKESWGLSACDYKKRYHEQSPLKDNGTICCSAALASMPYTPKESMAALRYFYEELSSKIFGEYGFTDSFNQTHNWHADSYLAINQGITILMIENYRTGLLWNLFMSDPDIKSGLSRLGFRSPWLTK</sequence>
<dbReference type="PIRSF" id="PIRSF028431">
    <property type="entry name" value="UCP028431"/>
    <property type="match status" value="1"/>
</dbReference>
<evidence type="ECO:0000259" key="1">
    <source>
        <dbReference type="Pfam" id="PF10091"/>
    </source>
</evidence>
<dbReference type="Pfam" id="PF10091">
    <property type="entry name" value="Glycoamylase"/>
    <property type="match status" value="1"/>
</dbReference>
<gene>
    <name evidence="2" type="ORF">U0035_14775</name>
</gene>
<reference evidence="2 3" key="1">
    <citation type="submission" date="2023-12" db="EMBL/GenBank/DDBJ databases">
        <title>Genome sequencing and assembly of bacterial species from a model synthetic community.</title>
        <authorList>
            <person name="Hogle S.L."/>
        </authorList>
    </citation>
    <scope>NUCLEOTIDE SEQUENCE [LARGE SCALE GENOMIC DNA]</scope>
    <source>
        <strain evidence="2 3">HAMBI_3031</strain>
    </source>
</reference>
<keyword evidence="3" id="KW-1185">Reference proteome</keyword>
<name>A0ABZ0W2J3_9BACT</name>
<organism evidence="2 3">
    <name type="scientific">Niabella yanshanensis</name>
    <dbReference type="NCBI Taxonomy" id="577386"/>
    <lineage>
        <taxon>Bacteria</taxon>
        <taxon>Pseudomonadati</taxon>
        <taxon>Bacteroidota</taxon>
        <taxon>Chitinophagia</taxon>
        <taxon>Chitinophagales</taxon>
        <taxon>Chitinophagaceae</taxon>
        <taxon>Niabella</taxon>
    </lineage>
</organism>
<dbReference type="Proteomes" id="UP001325680">
    <property type="component" value="Chromosome"/>
</dbReference>
<proteinExistence type="predicted"/>
<feature type="domain" description="Glycoamylase-like" evidence="1">
    <location>
        <begin position="191"/>
        <end position="404"/>
    </location>
</feature>
<evidence type="ECO:0000313" key="2">
    <source>
        <dbReference type="EMBL" id="WQD36934.1"/>
    </source>
</evidence>
<dbReference type="Gene3D" id="1.50.10.140">
    <property type="match status" value="1"/>
</dbReference>
<dbReference type="RefSeq" id="WP_245957772.1">
    <property type="nucleotide sequence ID" value="NZ_CP139960.1"/>
</dbReference>
<dbReference type="InterPro" id="IPR019282">
    <property type="entry name" value="Glycoamylase-like_cons_dom"/>
</dbReference>
<dbReference type="EMBL" id="CP139960">
    <property type="protein sequence ID" value="WQD36934.1"/>
    <property type="molecule type" value="Genomic_DNA"/>
</dbReference>
<accession>A0ABZ0W2J3</accession>